<dbReference type="PROSITE" id="PS51000">
    <property type="entry name" value="HTH_DEOR_2"/>
    <property type="match status" value="1"/>
</dbReference>
<dbReference type="InterPro" id="IPR018356">
    <property type="entry name" value="Tscrpt_reg_HTH_DeoR_CS"/>
</dbReference>
<evidence type="ECO:0000259" key="4">
    <source>
        <dbReference type="PROSITE" id="PS51000"/>
    </source>
</evidence>
<name>A0A5R9KIF2_9BACT</name>
<keyword evidence="6" id="KW-1185">Reference proteome</keyword>
<dbReference type="InterPro" id="IPR036388">
    <property type="entry name" value="WH-like_DNA-bd_sf"/>
</dbReference>
<feature type="domain" description="HTH deoR-type" evidence="4">
    <location>
        <begin position="3"/>
        <end position="58"/>
    </location>
</feature>
<dbReference type="InterPro" id="IPR050313">
    <property type="entry name" value="Carb_Metab_HTH_regulators"/>
</dbReference>
<dbReference type="SMART" id="SM01134">
    <property type="entry name" value="DeoRC"/>
    <property type="match status" value="1"/>
</dbReference>
<comment type="caution">
    <text evidence="5">The sequence shown here is derived from an EMBL/GenBank/DDBJ whole genome shotgun (WGS) entry which is preliminary data.</text>
</comment>
<keyword evidence="2" id="KW-0238">DNA-binding</keyword>
<protein>
    <submittedName>
        <fullName evidence="5">DeoR/GlpR transcriptional regulator</fullName>
    </submittedName>
</protein>
<dbReference type="AlphaFoldDB" id="A0A5R9KIF2"/>
<reference evidence="5 6" key="1">
    <citation type="submission" date="2019-05" db="EMBL/GenBank/DDBJ databases">
        <authorList>
            <person name="Qu J.-H."/>
        </authorList>
    </citation>
    <scope>NUCLEOTIDE SEQUENCE [LARGE SCALE GENOMIC DNA]</scope>
    <source>
        <strain evidence="5 6">Z12</strain>
    </source>
</reference>
<dbReference type="InterPro" id="IPR001034">
    <property type="entry name" value="DeoR_HTH"/>
</dbReference>
<dbReference type="InterPro" id="IPR037171">
    <property type="entry name" value="NagB/RpiA_transferase-like"/>
</dbReference>
<dbReference type="Pfam" id="PF00455">
    <property type="entry name" value="DeoRC"/>
    <property type="match status" value="1"/>
</dbReference>
<organism evidence="5 6">
    <name type="scientific">Dyadobacter sediminis</name>
    <dbReference type="NCBI Taxonomy" id="1493691"/>
    <lineage>
        <taxon>Bacteria</taxon>
        <taxon>Pseudomonadati</taxon>
        <taxon>Bacteroidota</taxon>
        <taxon>Cytophagia</taxon>
        <taxon>Cytophagales</taxon>
        <taxon>Spirosomataceae</taxon>
        <taxon>Dyadobacter</taxon>
    </lineage>
</organism>
<dbReference type="PROSITE" id="PS00894">
    <property type="entry name" value="HTH_DEOR_1"/>
    <property type="match status" value="1"/>
</dbReference>
<proteinExistence type="predicted"/>
<sequence length="252" mass="27492">MSFQERKKKIVSAVNEAGSLSVFQLSEKLSMSPATIRRDLGDISDEGLLIRTHGGAMKVDDPVLTSFTGKSGSNENNKEAIGKLAAAFVQDGDIIFLDCGSTVFKMCRHLKNRNRLKVITNSLPVLAELFDAPGISINLIGGEFDKQRQAVHGERAVQHIDQYHAQKAFIGVDGLSAEKGLTAHSELEATITSAFVRNANEIFLLCDSSKIGKDSYIRFGSLAMIHKLITDKDLDNQINAAFREKGLEVVKG</sequence>
<dbReference type="InterPro" id="IPR014036">
    <property type="entry name" value="DeoR-like_C"/>
</dbReference>
<evidence type="ECO:0000256" key="3">
    <source>
        <dbReference type="ARBA" id="ARBA00023163"/>
    </source>
</evidence>
<dbReference type="SUPFAM" id="SSF46785">
    <property type="entry name" value="Winged helix' DNA-binding domain"/>
    <property type="match status" value="1"/>
</dbReference>
<dbReference type="PANTHER" id="PTHR30363:SF44">
    <property type="entry name" value="AGA OPERON TRANSCRIPTIONAL REPRESSOR-RELATED"/>
    <property type="match status" value="1"/>
</dbReference>
<dbReference type="EMBL" id="VCEI01000011">
    <property type="protein sequence ID" value="TLU95889.1"/>
    <property type="molecule type" value="Genomic_DNA"/>
</dbReference>
<dbReference type="GO" id="GO:0003700">
    <property type="term" value="F:DNA-binding transcription factor activity"/>
    <property type="evidence" value="ECO:0007669"/>
    <property type="project" value="InterPro"/>
</dbReference>
<dbReference type="Gene3D" id="1.10.10.10">
    <property type="entry name" value="Winged helix-like DNA-binding domain superfamily/Winged helix DNA-binding domain"/>
    <property type="match status" value="1"/>
</dbReference>
<dbReference type="InterPro" id="IPR036390">
    <property type="entry name" value="WH_DNA-bd_sf"/>
</dbReference>
<dbReference type="PRINTS" id="PR00037">
    <property type="entry name" value="HTHLACR"/>
</dbReference>
<keyword evidence="3" id="KW-0804">Transcription</keyword>
<gene>
    <name evidence="5" type="ORF">FEM55_01680</name>
</gene>
<dbReference type="SUPFAM" id="SSF100950">
    <property type="entry name" value="NagB/RpiA/CoA transferase-like"/>
    <property type="match status" value="1"/>
</dbReference>
<evidence type="ECO:0000313" key="6">
    <source>
        <dbReference type="Proteomes" id="UP000309788"/>
    </source>
</evidence>
<dbReference type="GO" id="GO:0003677">
    <property type="term" value="F:DNA binding"/>
    <property type="evidence" value="ECO:0007669"/>
    <property type="project" value="UniProtKB-KW"/>
</dbReference>
<dbReference type="Pfam" id="PF08220">
    <property type="entry name" value="HTH_DeoR"/>
    <property type="match status" value="1"/>
</dbReference>
<evidence type="ECO:0000313" key="5">
    <source>
        <dbReference type="EMBL" id="TLU95889.1"/>
    </source>
</evidence>
<dbReference type="SMART" id="SM00420">
    <property type="entry name" value="HTH_DEOR"/>
    <property type="match status" value="1"/>
</dbReference>
<accession>A0A5R9KIF2</accession>
<dbReference type="PANTHER" id="PTHR30363">
    <property type="entry name" value="HTH-TYPE TRANSCRIPTIONAL REGULATOR SRLR-RELATED"/>
    <property type="match status" value="1"/>
</dbReference>
<evidence type="ECO:0000256" key="1">
    <source>
        <dbReference type="ARBA" id="ARBA00023015"/>
    </source>
</evidence>
<evidence type="ECO:0000256" key="2">
    <source>
        <dbReference type="ARBA" id="ARBA00023125"/>
    </source>
</evidence>
<keyword evidence="1" id="KW-0805">Transcription regulation</keyword>
<dbReference type="RefSeq" id="WP_138279583.1">
    <property type="nucleotide sequence ID" value="NZ_BMGE01000001.1"/>
</dbReference>
<dbReference type="Proteomes" id="UP000309788">
    <property type="component" value="Unassembled WGS sequence"/>
</dbReference>
<dbReference type="Gene3D" id="3.40.50.1360">
    <property type="match status" value="1"/>
</dbReference>
<dbReference type="OrthoDB" id="9797223at2"/>